<dbReference type="OrthoDB" id="2511813at2759"/>
<name>E3JQG2_PUCGT</name>
<organism evidence="1 2">
    <name type="scientific">Puccinia graminis f. sp. tritici (strain CRL 75-36-700-3 / race SCCL)</name>
    <name type="common">Black stem rust fungus</name>
    <dbReference type="NCBI Taxonomy" id="418459"/>
    <lineage>
        <taxon>Eukaryota</taxon>
        <taxon>Fungi</taxon>
        <taxon>Dikarya</taxon>
        <taxon>Basidiomycota</taxon>
        <taxon>Pucciniomycotina</taxon>
        <taxon>Pucciniomycetes</taxon>
        <taxon>Pucciniales</taxon>
        <taxon>Pucciniaceae</taxon>
        <taxon>Puccinia</taxon>
    </lineage>
</organism>
<sequence>MTTIEAIAKAKEETVPGLLVYQAADILTELCSRNTTKELKKGAEIFYRLLNSGCENSSDPNQISIQIVKLMEMSAGLIYYRLIVKDLAGWKETLPAGHWSRVSQGISGYPPGFGGEGTSAPKSASPGGYPLALADIRQRIADIRNGLSPPISSSNYSLTRCLGL</sequence>
<proteinExistence type="predicted"/>
<dbReference type="AlphaFoldDB" id="E3JQG2"/>
<dbReference type="RefSeq" id="XP_003307299.2">
    <property type="nucleotide sequence ID" value="XM_003307251.2"/>
</dbReference>
<dbReference type="Proteomes" id="UP000008783">
    <property type="component" value="Unassembled WGS sequence"/>
</dbReference>
<keyword evidence="2" id="KW-1185">Reference proteome</keyword>
<dbReference type="EMBL" id="DS178262">
    <property type="protein sequence ID" value="EFP74293.2"/>
    <property type="molecule type" value="Genomic_DNA"/>
</dbReference>
<protein>
    <submittedName>
        <fullName evidence="1">Uncharacterized protein</fullName>
    </submittedName>
</protein>
<reference key="1">
    <citation type="submission" date="2007-01" db="EMBL/GenBank/DDBJ databases">
        <title>The Genome Sequence of Puccinia graminis f. sp. tritici Strain CRL 75-36-700-3.</title>
        <authorList>
            <consortium name="The Broad Institute Genome Sequencing Platform"/>
            <person name="Birren B."/>
            <person name="Lander E."/>
            <person name="Galagan J."/>
            <person name="Nusbaum C."/>
            <person name="Devon K."/>
            <person name="Cuomo C."/>
            <person name="Jaffe D."/>
            <person name="Butler J."/>
            <person name="Alvarez P."/>
            <person name="Gnerre S."/>
            <person name="Grabherr M."/>
            <person name="Mauceli E."/>
            <person name="Brockman W."/>
            <person name="Young S."/>
            <person name="LaButti K."/>
            <person name="Sykes S."/>
            <person name="DeCaprio D."/>
            <person name="Crawford M."/>
            <person name="Koehrsen M."/>
            <person name="Engels R."/>
            <person name="Montgomery P."/>
            <person name="Pearson M."/>
            <person name="Howarth C."/>
            <person name="Larson L."/>
            <person name="White J."/>
            <person name="Zeng Q."/>
            <person name="Kodira C."/>
            <person name="Yandava C."/>
            <person name="Alvarado L."/>
            <person name="O'Leary S."/>
            <person name="Szabo L."/>
            <person name="Dean R."/>
            <person name="Schein J."/>
        </authorList>
    </citation>
    <scope>NUCLEOTIDE SEQUENCE</scope>
    <source>
        <strain>CRL 75-36-700-3</strain>
    </source>
</reference>
<dbReference type="STRING" id="418459.E3JQG2"/>
<dbReference type="HOGENOM" id="CLU_1619858_0_0_1"/>
<dbReference type="InParanoid" id="E3JQG2"/>
<reference evidence="2" key="2">
    <citation type="journal article" date="2011" name="Proc. Natl. Acad. Sci. U.S.A.">
        <title>Obligate biotrophy features unraveled by the genomic analysis of rust fungi.</title>
        <authorList>
            <person name="Duplessis S."/>
            <person name="Cuomo C.A."/>
            <person name="Lin Y.-C."/>
            <person name="Aerts A."/>
            <person name="Tisserant E."/>
            <person name="Veneault-Fourrey C."/>
            <person name="Joly D.L."/>
            <person name="Hacquard S."/>
            <person name="Amselem J."/>
            <person name="Cantarel B.L."/>
            <person name="Chiu R."/>
            <person name="Coutinho P.M."/>
            <person name="Feau N."/>
            <person name="Field M."/>
            <person name="Frey P."/>
            <person name="Gelhaye E."/>
            <person name="Goldberg J."/>
            <person name="Grabherr M.G."/>
            <person name="Kodira C.D."/>
            <person name="Kohler A."/>
            <person name="Kuees U."/>
            <person name="Lindquist E.A."/>
            <person name="Lucas S.M."/>
            <person name="Mago R."/>
            <person name="Mauceli E."/>
            <person name="Morin E."/>
            <person name="Murat C."/>
            <person name="Pangilinan J.L."/>
            <person name="Park R."/>
            <person name="Pearson M."/>
            <person name="Quesneville H."/>
            <person name="Rouhier N."/>
            <person name="Sakthikumar S."/>
            <person name="Salamov A.A."/>
            <person name="Schmutz J."/>
            <person name="Selles B."/>
            <person name="Shapiro H."/>
            <person name="Tanguay P."/>
            <person name="Tuskan G.A."/>
            <person name="Henrissat B."/>
            <person name="Van de Peer Y."/>
            <person name="Rouze P."/>
            <person name="Ellis J.G."/>
            <person name="Dodds P.N."/>
            <person name="Schein J.E."/>
            <person name="Zhong S."/>
            <person name="Hamelin R.C."/>
            <person name="Grigoriev I.V."/>
            <person name="Szabo L.J."/>
            <person name="Martin F."/>
        </authorList>
    </citation>
    <scope>NUCLEOTIDE SEQUENCE [LARGE SCALE GENOMIC DNA]</scope>
    <source>
        <strain evidence="2">CRL 75-36-700-3 / race SCCL</strain>
    </source>
</reference>
<dbReference type="KEGG" id="pgr:PGTG_00249"/>
<accession>E3JQG2</accession>
<dbReference type="GeneID" id="10527832"/>
<evidence type="ECO:0000313" key="1">
    <source>
        <dbReference type="EMBL" id="EFP74293.2"/>
    </source>
</evidence>
<gene>
    <name evidence="1" type="ORF">PGTG_00249</name>
</gene>
<dbReference type="VEuPathDB" id="FungiDB:PGTG_00249"/>
<evidence type="ECO:0000313" key="2">
    <source>
        <dbReference type="Proteomes" id="UP000008783"/>
    </source>
</evidence>